<dbReference type="SUPFAM" id="SSF46915">
    <property type="entry name" value="Polynucleotide phosphorylase/guanosine pentaphosphate synthase (PNPase/GPSI), domain 3"/>
    <property type="match status" value="1"/>
</dbReference>
<feature type="region of interest" description="Disordered" evidence="11">
    <location>
        <begin position="109"/>
        <end position="157"/>
    </location>
</feature>
<sequence>MAAASVASCRGRAKRDCVGLLIGLGWRSLAAGRKSLSTARARVGACDGSGGAGDRGRRGGGLTTTTTTTTTSCSTLSRQFSSRSVADCEARATLRSRVAAQQCQVAPSPAAASSTGSHAELAAAAQGAPPHVGSGLRTARGKWLSNPVPCGDSQNARRRQLRVLPDLLRSQSGSRIFVPGGPPAAAAAAASLQTLCFLRGFSSRSHPPQAADIPGSSSGRQADIPGSSSRRRQFPDRGDCFQESQGIGGCSISFETGKLARLTSGAVVAGMGDTKILATAACEREFDPSRTFLPLTVDYREKHFARGKIPGTFLRREGAPREREILCSRSIDRSIRPLFPPGFRYEVQITANVLCSDGDQDPDVLSINAASAALMVSDIPWNGPVAAVRIGRVGGHLVVNPDVDTMSESDLSLVYACTEGKTTMVEVQAREISNEDLAAAMHLAHSEAIKLLEPQRRLAAQVRHAKRQIQLITVDTDFYDKVKAIAGTRVHEVLRDGSLSKQERGAALGDLEAALAENLRAEGEERVAQQLPPAMEKLKKEIARTIAFGDGGRCDGRGAKDIREIFCEAGPLPTLHGSALFSRGSTEVLCTVTIGASEDAQKLDSLIGPLRKRFMVHYSFPPFAVNEVGKTGFFNRREIGHGNLAEKALLPLLPPEEHFPYSVRITSEVLASDGSSSMATVCGGSIALMDAGINLREHVAGVSIGLMTELDPQTGEVQRYQLLTDILGVEDYLGDMDFKIAGTRKGVTAIQLDIKLPGVPLHILCEALEWARAARSRILDKMEAEIQGPRTEHRASAPRYGTLLVEREHIGKLIGPQGVRVREMQEKTGAKINISSEGKVEIFAMDEAAFNAAKELLESSCGKEVEVGGRYSATVVALKDFGAFVELAGGLRGLLHISELSHQKVACVQDVLSVGQVIDVMCTARDVRGNMKFSLKALLPHPSGDEDSWLPGPPRAVYRTGQPSSSLDVASIARTPVAAAAGGARELLWAAGGERRKREVSETPKVSPLDVDLDNSMMVISAEGSQGGSVATSVRQSRQSTSLTIDPELQTVAHQSLKGARKPSKKLEKVVKAESTAHSKVAAELSSRPMGSDDERLGLEQRVRVKKLKKHDGASAVEGKRADVEGRVHFDKETLARQGLQGGEKVQAAGVDARETRKSKLFTVDARPFGALS</sequence>
<dbReference type="SUPFAM" id="SSF50249">
    <property type="entry name" value="Nucleic acid-binding proteins"/>
    <property type="match status" value="1"/>
</dbReference>
<feature type="region of interest" description="Disordered" evidence="11">
    <location>
        <begin position="206"/>
        <end position="238"/>
    </location>
</feature>
<keyword evidence="6" id="KW-0819">tRNA processing</keyword>
<dbReference type="Gramene" id="GBG92529">
    <property type="protein sequence ID" value="GBG92529"/>
    <property type="gene ID" value="CBR_g55864"/>
</dbReference>
<keyword evidence="14" id="KW-1185">Reference proteome</keyword>
<accession>A0A388MDI3</accession>
<dbReference type="OrthoDB" id="437922at2759"/>
<dbReference type="FunFam" id="3.30.1370.10:FF:000001">
    <property type="entry name" value="Polyribonucleotide nucleotidyltransferase"/>
    <property type="match status" value="1"/>
</dbReference>
<comment type="similarity">
    <text evidence="1">Belongs to the polyribonucleotide nucleotidyltransferase family.</text>
</comment>
<dbReference type="Gene3D" id="3.30.230.70">
    <property type="entry name" value="GHMP Kinase, N-terminal domain"/>
    <property type="match status" value="2"/>
</dbReference>
<evidence type="ECO:0000256" key="2">
    <source>
        <dbReference type="ARBA" id="ARBA00012416"/>
    </source>
</evidence>
<dbReference type="Gene3D" id="2.40.50.140">
    <property type="entry name" value="Nucleic acid-binding proteins"/>
    <property type="match status" value="1"/>
</dbReference>
<keyword evidence="7" id="KW-0548">Nucleotidyltransferase</keyword>
<dbReference type="CDD" id="cd11363">
    <property type="entry name" value="RNase_PH_PNPase_1"/>
    <property type="match status" value="1"/>
</dbReference>
<dbReference type="InterPro" id="IPR036345">
    <property type="entry name" value="ExoRNase_PH_dom2_sf"/>
</dbReference>
<dbReference type="GO" id="GO:0009570">
    <property type="term" value="C:chloroplast stroma"/>
    <property type="evidence" value="ECO:0007669"/>
    <property type="project" value="TreeGrafter"/>
</dbReference>
<dbReference type="InterPro" id="IPR001247">
    <property type="entry name" value="ExoRNase_PH_dom1"/>
</dbReference>
<keyword evidence="8 10" id="KW-0694">RNA-binding</keyword>
<dbReference type="InterPro" id="IPR015848">
    <property type="entry name" value="PNPase_PH_RNA-bd_bac/org-type"/>
</dbReference>
<dbReference type="GO" id="GO:0008033">
    <property type="term" value="P:tRNA processing"/>
    <property type="evidence" value="ECO:0007669"/>
    <property type="project" value="UniProtKB-KW"/>
</dbReference>
<evidence type="ECO:0000256" key="8">
    <source>
        <dbReference type="ARBA" id="ARBA00022884"/>
    </source>
</evidence>
<dbReference type="InterPro" id="IPR003029">
    <property type="entry name" value="S1_domain"/>
</dbReference>
<dbReference type="GO" id="GO:0000965">
    <property type="term" value="P:mitochondrial RNA 3'-end processing"/>
    <property type="evidence" value="ECO:0007669"/>
    <property type="project" value="TreeGrafter"/>
</dbReference>
<dbReference type="Pfam" id="PF03725">
    <property type="entry name" value="RNase_PH_C"/>
    <property type="match status" value="1"/>
</dbReference>
<proteinExistence type="inferred from homology"/>
<dbReference type="GO" id="GO:0000175">
    <property type="term" value="F:3'-5'-RNA exonuclease activity"/>
    <property type="evidence" value="ECO:0007669"/>
    <property type="project" value="EnsemblPlants"/>
</dbReference>
<evidence type="ECO:0000256" key="6">
    <source>
        <dbReference type="ARBA" id="ARBA00022694"/>
    </source>
</evidence>
<dbReference type="Pfam" id="PF00575">
    <property type="entry name" value="S1"/>
    <property type="match status" value="1"/>
</dbReference>
<dbReference type="EC" id="2.7.7.8" evidence="2"/>
<dbReference type="SMART" id="SM00322">
    <property type="entry name" value="KH"/>
    <property type="match status" value="1"/>
</dbReference>
<name>A0A388MDI3_CHABU</name>
<reference evidence="13 14" key="1">
    <citation type="journal article" date="2018" name="Cell">
        <title>The Chara Genome: Secondary Complexity and Implications for Plant Terrestrialization.</title>
        <authorList>
            <person name="Nishiyama T."/>
            <person name="Sakayama H."/>
            <person name="Vries J.D."/>
            <person name="Buschmann H."/>
            <person name="Saint-Marcoux D."/>
            <person name="Ullrich K.K."/>
            <person name="Haas F.B."/>
            <person name="Vanderstraeten L."/>
            <person name="Becker D."/>
            <person name="Lang D."/>
            <person name="Vosolsobe S."/>
            <person name="Rombauts S."/>
            <person name="Wilhelmsson P.K.I."/>
            <person name="Janitza P."/>
            <person name="Kern R."/>
            <person name="Heyl A."/>
            <person name="Rumpler F."/>
            <person name="Villalobos L.I.A.C."/>
            <person name="Clay J.M."/>
            <person name="Skokan R."/>
            <person name="Toyoda A."/>
            <person name="Suzuki Y."/>
            <person name="Kagoshima H."/>
            <person name="Schijlen E."/>
            <person name="Tajeshwar N."/>
            <person name="Catarino B."/>
            <person name="Hetherington A.J."/>
            <person name="Saltykova A."/>
            <person name="Bonnot C."/>
            <person name="Breuninger H."/>
            <person name="Symeonidi A."/>
            <person name="Radhakrishnan G.V."/>
            <person name="Van Nieuwerburgh F."/>
            <person name="Deforce D."/>
            <person name="Chang C."/>
            <person name="Karol K.G."/>
            <person name="Hedrich R."/>
            <person name="Ulvskov P."/>
            <person name="Glockner G."/>
            <person name="Delwiche C.F."/>
            <person name="Petrasek J."/>
            <person name="Van de Peer Y."/>
            <person name="Friml J."/>
            <person name="Beilby M."/>
            <person name="Dolan L."/>
            <person name="Kohara Y."/>
            <person name="Sugano S."/>
            <person name="Fujiyama A."/>
            <person name="Delaux P.-M."/>
            <person name="Quint M."/>
            <person name="TheiBen G."/>
            <person name="Hagemann M."/>
            <person name="Harholt J."/>
            <person name="Dunand C."/>
            <person name="Zachgo S."/>
            <person name="Langdale J."/>
            <person name="Maumus F."/>
            <person name="Straeten D.V.D."/>
            <person name="Gould S.B."/>
            <person name="Rensing S.A."/>
        </authorList>
    </citation>
    <scope>NUCLEOTIDE SEQUENCE [LARGE SCALE GENOMIC DNA]</scope>
    <source>
        <strain evidence="13 14">S276</strain>
    </source>
</reference>
<dbReference type="GO" id="GO:0004654">
    <property type="term" value="F:polyribonucleotide nucleotidyltransferase activity"/>
    <property type="evidence" value="ECO:0007669"/>
    <property type="project" value="UniProtKB-EC"/>
</dbReference>
<dbReference type="CDD" id="cd02393">
    <property type="entry name" value="KH-I_PNPase"/>
    <property type="match status" value="1"/>
</dbReference>
<evidence type="ECO:0000256" key="9">
    <source>
        <dbReference type="ARBA" id="ARBA00031451"/>
    </source>
</evidence>
<dbReference type="HAMAP" id="MF_01595">
    <property type="entry name" value="PNPase"/>
    <property type="match status" value="1"/>
</dbReference>
<dbReference type="InterPro" id="IPR012162">
    <property type="entry name" value="PNPase"/>
</dbReference>
<dbReference type="STRING" id="69332.A0A388MDI3"/>
<organism evidence="13 14">
    <name type="scientific">Chara braunii</name>
    <name type="common">Braun's stonewort</name>
    <dbReference type="NCBI Taxonomy" id="69332"/>
    <lineage>
        <taxon>Eukaryota</taxon>
        <taxon>Viridiplantae</taxon>
        <taxon>Streptophyta</taxon>
        <taxon>Charophyceae</taxon>
        <taxon>Charales</taxon>
        <taxon>Characeae</taxon>
        <taxon>Chara</taxon>
    </lineage>
</organism>
<evidence type="ECO:0000313" key="14">
    <source>
        <dbReference type="Proteomes" id="UP000265515"/>
    </source>
</evidence>
<dbReference type="Pfam" id="PF03726">
    <property type="entry name" value="PNPase"/>
    <property type="match status" value="1"/>
</dbReference>
<dbReference type="GO" id="GO:0005829">
    <property type="term" value="C:cytosol"/>
    <property type="evidence" value="ECO:0007669"/>
    <property type="project" value="TreeGrafter"/>
</dbReference>
<dbReference type="CDD" id="cd11364">
    <property type="entry name" value="RNase_PH_PNPase_2"/>
    <property type="match status" value="1"/>
</dbReference>
<dbReference type="InterPro" id="IPR036612">
    <property type="entry name" value="KH_dom_type_1_sf"/>
</dbReference>
<dbReference type="InterPro" id="IPR020568">
    <property type="entry name" value="Ribosomal_Su5_D2-typ_SF"/>
</dbReference>
<dbReference type="SMART" id="SM00316">
    <property type="entry name" value="S1"/>
    <property type="match status" value="1"/>
</dbReference>
<dbReference type="InterPro" id="IPR036456">
    <property type="entry name" value="PNPase_PH_RNA-bd_sf"/>
</dbReference>
<dbReference type="GO" id="GO:0003723">
    <property type="term" value="F:RNA binding"/>
    <property type="evidence" value="ECO:0007669"/>
    <property type="project" value="UniProtKB-UniRule"/>
</dbReference>
<feature type="region of interest" description="Disordered" evidence="11">
    <location>
        <begin position="46"/>
        <end position="68"/>
    </location>
</feature>
<protein>
    <recommendedName>
        <fullName evidence="2">polyribonucleotide nucleotidyltransferase</fullName>
        <ecNumber evidence="2">2.7.7.8</ecNumber>
    </recommendedName>
    <alternativeName>
        <fullName evidence="9">Polynucleotide phosphorylase 1</fullName>
    </alternativeName>
</protein>
<dbReference type="GO" id="GO:0005739">
    <property type="term" value="C:mitochondrion"/>
    <property type="evidence" value="ECO:0007669"/>
    <property type="project" value="TreeGrafter"/>
</dbReference>
<dbReference type="GO" id="GO:0000958">
    <property type="term" value="P:mitochondrial mRNA catabolic process"/>
    <property type="evidence" value="ECO:0007669"/>
    <property type="project" value="TreeGrafter"/>
</dbReference>
<dbReference type="InterPro" id="IPR027408">
    <property type="entry name" value="PNPase/RNase_PH_dom_sf"/>
</dbReference>
<evidence type="ECO:0000256" key="10">
    <source>
        <dbReference type="PROSITE-ProRule" id="PRU00117"/>
    </source>
</evidence>
<dbReference type="FunFam" id="2.40.50.140:FF:000189">
    <property type="entry name" value="Polyribonucleotide nucleotidyltransferase, putative"/>
    <property type="match status" value="1"/>
</dbReference>
<evidence type="ECO:0000259" key="12">
    <source>
        <dbReference type="PROSITE" id="PS50126"/>
    </source>
</evidence>
<dbReference type="InterPro" id="IPR004087">
    <property type="entry name" value="KH_dom"/>
</dbReference>
<keyword evidence="4" id="KW-0698">rRNA processing</keyword>
<dbReference type="InterPro" id="IPR015847">
    <property type="entry name" value="ExoRNase_PH_dom2"/>
</dbReference>
<dbReference type="NCBIfam" id="NF008805">
    <property type="entry name" value="PRK11824.1"/>
    <property type="match status" value="1"/>
</dbReference>
<evidence type="ECO:0000256" key="5">
    <source>
        <dbReference type="ARBA" id="ARBA00022679"/>
    </source>
</evidence>
<dbReference type="Proteomes" id="UP000265515">
    <property type="component" value="Unassembled WGS sequence"/>
</dbReference>
<evidence type="ECO:0000256" key="7">
    <source>
        <dbReference type="ARBA" id="ARBA00022695"/>
    </source>
</evidence>
<keyword evidence="5" id="KW-0808">Transferase</keyword>
<dbReference type="PANTHER" id="PTHR11252">
    <property type="entry name" value="POLYRIBONUCLEOTIDE NUCLEOTIDYLTRANSFERASE"/>
    <property type="match status" value="1"/>
</dbReference>
<dbReference type="InterPro" id="IPR004088">
    <property type="entry name" value="KH_dom_type_1"/>
</dbReference>
<evidence type="ECO:0000313" key="13">
    <source>
        <dbReference type="EMBL" id="GBG92529.1"/>
    </source>
</evidence>
<dbReference type="SUPFAM" id="SSF54211">
    <property type="entry name" value="Ribosomal protein S5 domain 2-like"/>
    <property type="match status" value="2"/>
</dbReference>
<dbReference type="PROSITE" id="PS50084">
    <property type="entry name" value="KH_TYPE_1"/>
    <property type="match status" value="1"/>
</dbReference>
<dbReference type="GO" id="GO:0006364">
    <property type="term" value="P:rRNA processing"/>
    <property type="evidence" value="ECO:0007669"/>
    <property type="project" value="UniProtKB-KW"/>
</dbReference>
<dbReference type="NCBIfam" id="TIGR03591">
    <property type="entry name" value="polynuc_phos"/>
    <property type="match status" value="1"/>
</dbReference>
<keyword evidence="3" id="KW-0963">Cytoplasm</keyword>
<dbReference type="FunFam" id="3.30.230.70:FF:000001">
    <property type="entry name" value="Polyribonucleotide nucleotidyltransferase"/>
    <property type="match status" value="1"/>
</dbReference>
<dbReference type="Gene3D" id="3.30.1370.10">
    <property type="entry name" value="K Homology domain, type 1"/>
    <property type="match status" value="1"/>
</dbReference>
<dbReference type="AlphaFoldDB" id="A0A388MDI3"/>
<evidence type="ECO:0000256" key="4">
    <source>
        <dbReference type="ARBA" id="ARBA00022552"/>
    </source>
</evidence>
<evidence type="ECO:0000256" key="3">
    <source>
        <dbReference type="ARBA" id="ARBA00022490"/>
    </source>
</evidence>
<evidence type="ECO:0000256" key="1">
    <source>
        <dbReference type="ARBA" id="ARBA00007404"/>
    </source>
</evidence>
<evidence type="ECO:0000256" key="11">
    <source>
        <dbReference type="SAM" id="MobiDB-lite"/>
    </source>
</evidence>
<dbReference type="InterPro" id="IPR012340">
    <property type="entry name" value="NA-bd_OB-fold"/>
</dbReference>
<feature type="compositionally biased region" description="Low complexity" evidence="11">
    <location>
        <begin position="109"/>
        <end position="128"/>
    </location>
</feature>
<dbReference type="PANTHER" id="PTHR11252:SF16">
    <property type="entry name" value="POLYRIBONUCLEOTIDE NUCLEOTIDYLTRANSFERASE 2, MITOCHONDRIAL"/>
    <property type="match status" value="1"/>
</dbReference>
<dbReference type="SUPFAM" id="SSF55666">
    <property type="entry name" value="Ribonuclease PH domain 2-like"/>
    <property type="match status" value="2"/>
</dbReference>
<dbReference type="Pfam" id="PF00013">
    <property type="entry name" value="KH_1"/>
    <property type="match status" value="1"/>
</dbReference>
<comment type="caution">
    <text evidence="13">The sequence shown here is derived from an EMBL/GenBank/DDBJ whole genome shotgun (WGS) entry which is preliminary data.</text>
</comment>
<dbReference type="PROSITE" id="PS50126">
    <property type="entry name" value="S1"/>
    <property type="match status" value="1"/>
</dbReference>
<feature type="domain" description="S1 motif" evidence="12">
    <location>
        <begin position="868"/>
        <end position="936"/>
    </location>
</feature>
<dbReference type="Pfam" id="PF01138">
    <property type="entry name" value="RNase_PH"/>
    <property type="match status" value="2"/>
</dbReference>
<gene>
    <name evidence="13" type="ORF">CBR_g55864</name>
</gene>
<dbReference type="EMBL" id="BFEA01001076">
    <property type="protein sequence ID" value="GBG92529.1"/>
    <property type="molecule type" value="Genomic_DNA"/>
</dbReference>
<dbReference type="SUPFAM" id="SSF54791">
    <property type="entry name" value="Eukaryotic type KH-domain (KH-domain type I)"/>
    <property type="match status" value="1"/>
</dbReference>